<dbReference type="GO" id="GO:0005198">
    <property type="term" value="F:structural molecule activity"/>
    <property type="evidence" value="ECO:0007669"/>
    <property type="project" value="InterPro"/>
</dbReference>
<dbReference type="Pfam" id="PF06841">
    <property type="entry name" value="Phage_T4_gp19"/>
    <property type="match status" value="1"/>
</dbReference>
<dbReference type="NCBIfam" id="TIGR02241">
    <property type="entry name" value="conserved hypothetical phage tail region protein"/>
    <property type="match status" value="1"/>
</dbReference>
<dbReference type="Proteomes" id="UP001185092">
    <property type="component" value="Unassembled WGS sequence"/>
</dbReference>
<reference evidence="1" key="1">
    <citation type="submission" date="2023-07" db="EMBL/GenBank/DDBJ databases">
        <title>Genomic Encyclopedia of Type Strains, Phase IV (KMG-IV): sequencing the most valuable type-strain genomes for metagenomic binning, comparative biology and taxonomic classification.</title>
        <authorList>
            <person name="Goeker M."/>
        </authorList>
    </citation>
    <scope>NUCLEOTIDE SEQUENCE</scope>
    <source>
        <strain evidence="1">DSM 26174</strain>
    </source>
</reference>
<dbReference type="InterPro" id="IPR010667">
    <property type="entry name" value="Phage_T4_Gp19"/>
</dbReference>
<dbReference type="PANTHER" id="PTHR38009:SF1">
    <property type="entry name" value="CONSERVED HYPOTHETICAL PHAGE TAIL PROTEIN"/>
    <property type="match status" value="1"/>
</dbReference>
<evidence type="ECO:0000313" key="1">
    <source>
        <dbReference type="EMBL" id="MDR6237435.1"/>
    </source>
</evidence>
<dbReference type="RefSeq" id="WP_309936900.1">
    <property type="nucleotide sequence ID" value="NZ_AP025305.1"/>
</dbReference>
<dbReference type="InterPro" id="IPR011747">
    <property type="entry name" value="CHP02241"/>
</dbReference>
<sequence>MDDSLRSELIPGFHFTVTLVQPIGMNMKTAMMAVGGDDNSFAEISGVDVSMTTLDYKAGGENNYHYRLPETTKYGNLKLMRGLMNSNSSLTYWCEDTLQEDWEQISRQHVVVSMLSPNGIPIKTWAFMHAYPVSWKVSGINAKNNEIAVEEIELAYHRFELMIV</sequence>
<dbReference type="EMBL" id="JAVDQD010000001">
    <property type="protein sequence ID" value="MDR6237435.1"/>
    <property type="molecule type" value="Genomic_DNA"/>
</dbReference>
<dbReference type="AlphaFoldDB" id="A0AAE3XK76"/>
<name>A0AAE3XK76_9BACT</name>
<protein>
    <submittedName>
        <fullName evidence="1">Phage tail-like protein</fullName>
    </submittedName>
</protein>
<gene>
    <name evidence="1" type="ORF">HNQ88_000411</name>
</gene>
<evidence type="ECO:0000313" key="2">
    <source>
        <dbReference type="Proteomes" id="UP001185092"/>
    </source>
</evidence>
<proteinExistence type="predicted"/>
<dbReference type="PANTHER" id="PTHR38009">
    <property type="entry name" value="CONSERVED HYPOTHETICAL PHAGE TAIL PROTEIN"/>
    <property type="match status" value="1"/>
</dbReference>
<comment type="caution">
    <text evidence="1">The sequence shown here is derived from an EMBL/GenBank/DDBJ whole genome shotgun (WGS) entry which is preliminary data.</text>
</comment>
<organism evidence="1 2">
    <name type="scientific">Aureibacter tunicatorum</name>
    <dbReference type="NCBI Taxonomy" id="866807"/>
    <lineage>
        <taxon>Bacteria</taxon>
        <taxon>Pseudomonadati</taxon>
        <taxon>Bacteroidota</taxon>
        <taxon>Cytophagia</taxon>
        <taxon>Cytophagales</taxon>
        <taxon>Persicobacteraceae</taxon>
        <taxon>Aureibacter</taxon>
    </lineage>
</organism>
<accession>A0AAE3XK76</accession>
<keyword evidence="2" id="KW-1185">Reference proteome</keyword>